<evidence type="ECO:0000313" key="1">
    <source>
        <dbReference type="EMBL" id="AEV29541.1"/>
    </source>
</evidence>
<protein>
    <recommendedName>
        <fullName evidence="3">L-2-amino-thiazoline-4-carboxylic acid hydrolase</fullName>
    </recommendedName>
</protein>
<dbReference type="STRING" id="158190.SpiGrapes_1743"/>
<accession>G8QXH8</accession>
<reference evidence="1 2" key="1">
    <citation type="submission" date="2011-11" db="EMBL/GenBank/DDBJ databases">
        <title>Complete sequence of Spirochaeta sp. grapes.</title>
        <authorList>
            <consortium name="US DOE Joint Genome Institute"/>
            <person name="Lucas S."/>
            <person name="Han J."/>
            <person name="Lapidus A."/>
            <person name="Cheng J.-F."/>
            <person name="Goodwin L."/>
            <person name="Pitluck S."/>
            <person name="Peters L."/>
            <person name="Ovchinnikova G."/>
            <person name="Munk A.C."/>
            <person name="Detter J.C."/>
            <person name="Han C."/>
            <person name="Tapia R."/>
            <person name="Land M."/>
            <person name="Hauser L."/>
            <person name="Kyrpides N."/>
            <person name="Ivanova N."/>
            <person name="Pagani I."/>
            <person name="Ritalahtilisa K."/>
            <person name="Loeffler F."/>
            <person name="Woyke T."/>
        </authorList>
    </citation>
    <scope>NUCLEOTIDE SEQUENCE [LARGE SCALE GENOMIC DNA]</scope>
    <source>
        <strain evidence="2">ATCC BAA-1885 / DSM 22778 / Grapes</strain>
    </source>
</reference>
<dbReference type="RefSeq" id="WP_014270384.1">
    <property type="nucleotide sequence ID" value="NC_016633.1"/>
</dbReference>
<keyword evidence="2" id="KW-1185">Reference proteome</keyword>
<organism evidence="1 2">
    <name type="scientific">Sphaerochaeta pleomorpha (strain ATCC BAA-1885 / DSM 22778 / Grapes)</name>
    <dbReference type="NCBI Taxonomy" id="158190"/>
    <lineage>
        <taxon>Bacteria</taxon>
        <taxon>Pseudomonadati</taxon>
        <taxon>Spirochaetota</taxon>
        <taxon>Spirochaetia</taxon>
        <taxon>Spirochaetales</taxon>
        <taxon>Sphaerochaetaceae</taxon>
        <taxon>Sphaerochaeta</taxon>
    </lineage>
</organism>
<dbReference type="EMBL" id="CP003155">
    <property type="protein sequence ID" value="AEV29541.1"/>
    <property type="molecule type" value="Genomic_DNA"/>
</dbReference>
<evidence type="ECO:0000313" key="2">
    <source>
        <dbReference type="Proteomes" id="UP000005632"/>
    </source>
</evidence>
<dbReference type="Pfam" id="PF14196">
    <property type="entry name" value="ATC_hydrolase"/>
    <property type="match status" value="1"/>
</dbReference>
<name>G8QXH8_SPHPG</name>
<sequence>MKEQIVIENIENVVNEVASTNRSQVEHRATWMALFFDEMKNAGIDPEPIMRKAVYRCGEIHGAKIRENCADPSDVREFEKTFLNKCGQDTFHMDNIEAKQDCLHISFNYCALLSAWKKLGMDDATCALLCDIAMDGDRGIAKAMGLTLDLSDTLAKGCKTCELNFHK</sequence>
<proteinExistence type="predicted"/>
<dbReference type="InterPro" id="IPR026002">
    <property type="entry name" value="ATC_hydrolase-like"/>
</dbReference>
<dbReference type="OrthoDB" id="5454254at2"/>
<dbReference type="Proteomes" id="UP000005632">
    <property type="component" value="Chromosome"/>
</dbReference>
<dbReference type="AlphaFoldDB" id="G8QXH8"/>
<gene>
    <name evidence="1" type="ordered locus">SpiGrapes_1743</name>
</gene>
<dbReference type="KEGG" id="sgp:SpiGrapes_1743"/>
<evidence type="ECO:0008006" key="3">
    <source>
        <dbReference type="Google" id="ProtNLM"/>
    </source>
</evidence>
<dbReference type="eggNOG" id="ENOG502ZBPX">
    <property type="taxonomic scope" value="Bacteria"/>
</dbReference>
<dbReference type="HOGENOM" id="CLU_123806_0_0_12"/>